<evidence type="ECO:0000313" key="1">
    <source>
        <dbReference type="EMBL" id="MDS9468886.1"/>
    </source>
</evidence>
<keyword evidence="2" id="KW-1185">Reference proteome</keyword>
<evidence type="ECO:0000313" key="2">
    <source>
        <dbReference type="Proteomes" id="UP001269144"/>
    </source>
</evidence>
<dbReference type="RefSeq" id="WP_311161331.1">
    <property type="nucleotide sequence ID" value="NZ_JAVQLW010000002.1"/>
</dbReference>
<proteinExistence type="predicted"/>
<dbReference type="Proteomes" id="UP001269144">
    <property type="component" value="Unassembled WGS sequence"/>
</dbReference>
<reference evidence="2" key="1">
    <citation type="submission" date="2023-07" db="EMBL/GenBank/DDBJ databases">
        <title>Paracoccus sp. MBLB3053 whole genome sequence.</title>
        <authorList>
            <person name="Hwang C.Y."/>
            <person name="Cho E.-S."/>
            <person name="Seo M.-J."/>
        </authorList>
    </citation>
    <scope>NUCLEOTIDE SEQUENCE [LARGE SCALE GENOMIC DNA]</scope>
    <source>
        <strain evidence="2">MBLB3053</strain>
    </source>
</reference>
<accession>A0ABU2HV03</accession>
<comment type="caution">
    <text evidence="1">The sequence shown here is derived from an EMBL/GenBank/DDBJ whole genome shotgun (WGS) entry which is preliminary data.</text>
</comment>
<organism evidence="1 2">
    <name type="scientific">Paracoccus aurantius</name>
    <dbReference type="NCBI Taxonomy" id="3073814"/>
    <lineage>
        <taxon>Bacteria</taxon>
        <taxon>Pseudomonadati</taxon>
        <taxon>Pseudomonadota</taxon>
        <taxon>Alphaproteobacteria</taxon>
        <taxon>Rhodobacterales</taxon>
        <taxon>Paracoccaceae</taxon>
        <taxon>Paracoccus</taxon>
    </lineage>
</organism>
<dbReference type="EMBL" id="JAVQLW010000002">
    <property type="protein sequence ID" value="MDS9468886.1"/>
    <property type="molecule type" value="Genomic_DNA"/>
</dbReference>
<name>A0ABU2HV03_9RHOB</name>
<sequence>MTDLQIRTDAERMACDKLIAALPAIVDRDALQQILDWLEARQILQDGQEDPGAVETDGLALELAVANAFRRMAEALRREMQTGM</sequence>
<protein>
    <submittedName>
        <fullName evidence="1">Uncharacterized protein</fullName>
    </submittedName>
</protein>
<gene>
    <name evidence="1" type="ORF">RGQ15_15070</name>
</gene>